<dbReference type="PRINTS" id="PR00069">
    <property type="entry name" value="ALDKETRDTASE"/>
</dbReference>
<dbReference type="EMBL" id="JBHTIO010000017">
    <property type="protein sequence ID" value="MFD0896755.1"/>
    <property type="molecule type" value="Genomic_DNA"/>
</dbReference>
<protein>
    <submittedName>
        <fullName evidence="5">Aldo/keto reductase</fullName>
    </submittedName>
</protein>
<evidence type="ECO:0000256" key="2">
    <source>
        <dbReference type="ARBA" id="ARBA00022857"/>
    </source>
</evidence>
<comment type="caution">
    <text evidence="5">The sequence shown here is derived from an EMBL/GenBank/DDBJ whole genome shotgun (WGS) entry which is preliminary data.</text>
</comment>
<keyword evidence="3" id="KW-0560">Oxidoreductase</keyword>
<dbReference type="InterPro" id="IPR036812">
    <property type="entry name" value="NAD(P)_OxRdtase_dom_sf"/>
</dbReference>
<proteinExistence type="inferred from homology"/>
<dbReference type="PIRSF" id="PIRSF000097">
    <property type="entry name" value="AKR"/>
    <property type="match status" value="1"/>
</dbReference>
<dbReference type="Gene3D" id="3.20.20.100">
    <property type="entry name" value="NADP-dependent oxidoreductase domain"/>
    <property type="match status" value="1"/>
</dbReference>
<evidence type="ECO:0000256" key="3">
    <source>
        <dbReference type="ARBA" id="ARBA00023002"/>
    </source>
</evidence>
<gene>
    <name evidence="5" type="ORF">ACFQZ7_03265</name>
</gene>
<organism evidence="5 6">
    <name type="scientific">Loigolactobacillus binensis</name>
    <dbReference type="NCBI Taxonomy" id="2559922"/>
    <lineage>
        <taxon>Bacteria</taxon>
        <taxon>Bacillati</taxon>
        <taxon>Bacillota</taxon>
        <taxon>Bacilli</taxon>
        <taxon>Lactobacillales</taxon>
        <taxon>Lactobacillaceae</taxon>
        <taxon>Loigolactobacillus</taxon>
    </lineage>
</organism>
<dbReference type="PANTHER" id="PTHR43827">
    <property type="entry name" value="2,5-DIKETO-D-GLUCONIC ACID REDUCTASE"/>
    <property type="match status" value="1"/>
</dbReference>
<evidence type="ECO:0000313" key="6">
    <source>
        <dbReference type="Proteomes" id="UP001597104"/>
    </source>
</evidence>
<evidence type="ECO:0000313" key="5">
    <source>
        <dbReference type="EMBL" id="MFD0896755.1"/>
    </source>
</evidence>
<keyword evidence="2" id="KW-0521">NADP</keyword>
<accession>A0ABW3EAP7</accession>
<dbReference type="RefSeq" id="WP_137637065.1">
    <property type="nucleotide sequence ID" value="NZ_BJDN01000005.1"/>
</dbReference>
<reference evidence="6" key="1">
    <citation type="journal article" date="2019" name="Int. J. Syst. Evol. Microbiol.">
        <title>The Global Catalogue of Microorganisms (GCM) 10K type strain sequencing project: providing services to taxonomists for standard genome sequencing and annotation.</title>
        <authorList>
            <consortium name="The Broad Institute Genomics Platform"/>
            <consortium name="The Broad Institute Genome Sequencing Center for Infectious Disease"/>
            <person name="Wu L."/>
            <person name="Ma J."/>
        </authorList>
    </citation>
    <scope>NUCLEOTIDE SEQUENCE [LARGE SCALE GENOMIC DNA]</scope>
    <source>
        <strain evidence="6">CCM 8925</strain>
    </source>
</reference>
<dbReference type="PROSITE" id="PS00062">
    <property type="entry name" value="ALDOKETO_REDUCTASE_2"/>
    <property type="match status" value="1"/>
</dbReference>
<dbReference type="SUPFAM" id="SSF51430">
    <property type="entry name" value="NAD(P)-linked oxidoreductase"/>
    <property type="match status" value="1"/>
</dbReference>
<keyword evidence="6" id="KW-1185">Reference proteome</keyword>
<sequence length="283" mass="31777">MGQTIPQITLNNGVKMPQFGLGVFKVDNAADVKNSIKWALADGYRLIDTAMIYQNEEWVGEAIKESGVARADLFITSKLWNADRGYEETKLAFAASLKRLGLDYLDLYLIHWPAAGYVESWRAMTDLYHEGKIRAIGVSNFQPHHLAELAAHSDVVPVVDQIETHPIFQQKELHRYLTEHQIAHEAWGPLGQGKTDILSDPVLQKIATKYGKSTAQVVLRWHIDRGVIIIPKSVHEQRVAENMAIFDFSLTPAEMAAIAELDQNKRLSHSPDDTDWLAATQKA</sequence>
<dbReference type="Proteomes" id="UP001597104">
    <property type="component" value="Unassembled WGS sequence"/>
</dbReference>
<dbReference type="PROSITE" id="PS00798">
    <property type="entry name" value="ALDOKETO_REDUCTASE_1"/>
    <property type="match status" value="1"/>
</dbReference>
<evidence type="ECO:0000256" key="1">
    <source>
        <dbReference type="ARBA" id="ARBA00007905"/>
    </source>
</evidence>
<dbReference type="InterPro" id="IPR020471">
    <property type="entry name" value="AKR"/>
</dbReference>
<dbReference type="InterPro" id="IPR018170">
    <property type="entry name" value="Aldo/ket_reductase_CS"/>
</dbReference>
<dbReference type="PANTHER" id="PTHR43827:SF3">
    <property type="entry name" value="NADP-DEPENDENT OXIDOREDUCTASE DOMAIN-CONTAINING PROTEIN"/>
    <property type="match status" value="1"/>
</dbReference>
<name>A0ABW3EAP7_9LACO</name>
<feature type="domain" description="NADP-dependent oxidoreductase" evidence="4">
    <location>
        <begin position="28"/>
        <end position="262"/>
    </location>
</feature>
<dbReference type="Pfam" id="PF00248">
    <property type="entry name" value="Aldo_ket_red"/>
    <property type="match status" value="1"/>
</dbReference>
<comment type="similarity">
    <text evidence="1">Belongs to the aldo/keto reductase family.</text>
</comment>
<dbReference type="InterPro" id="IPR023210">
    <property type="entry name" value="NADP_OxRdtase_dom"/>
</dbReference>
<evidence type="ECO:0000259" key="4">
    <source>
        <dbReference type="Pfam" id="PF00248"/>
    </source>
</evidence>